<dbReference type="STRING" id="3076.A0A2P6TKS0"/>
<evidence type="ECO:0000313" key="3">
    <source>
        <dbReference type="EMBL" id="PRW44890.1"/>
    </source>
</evidence>
<dbReference type="Proteomes" id="UP000239899">
    <property type="component" value="Unassembled WGS sequence"/>
</dbReference>
<protein>
    <submittedName>
        <fullName evidence="3">Apoptotic chromatin condensation inducer in the nucleus-like isoform X1</fullName>
    </submittedName>
</protein>
<dbReference type="AlphaFoldDB" id="A0A2P6TKS0"/>
<comment type="caution">
    <text evidence="3">The sequence shown here is derived from an EMBL/GenBank/DDBJ whole genome shotgun (WGS) entry which is preliminary data.</text>
</comment>
<evidence type="ECO:0000313" key="4">
    <source>
        <dbReference type="Proteomes" id="UP000239899"/>
    </source>
</evidence>
<sequence length="741" mass="80156">MLFLLHTSGSGPFGPTAPLGGADGSGWVWAAAVLLAARLGRLTAQEARLDVRKLQFERERSRALSRDLLAARQRWQATETERAATEDARRVEEAAAKARAEAVRIKEEQRRYQEAAARESERLRLEREAQRKEYEAQQAKLDAEIAARAEQERLIIEQQRAAARAAEEQRRREEEERRRQVEDERWQREEQERLEREAAIRAKIEERRRLEREKKKFAVRLEGSLAVERPPKGTTLPGPLQKEAVVRLAASCSTLLGGAAQLPPVDYASLADAGEALPQVAGHACRQAAEAYASAMRLQSMTGEGVLQWIDDTELNSWAQAAAVRAAVAALAGGDAALATFQQGGAAATQPAAFQCRTELGVLPNDHPQRTDAVLRRVIASVESGESEAAVRQLDDLLEGQLELFQKDLPACPRLVAPAPALLGTALLLSHLLTRALAERPFATSDAPAWFEAVARLVRSKLQETAASAPKDSLQAPASLLTAVLGSGNPVAEEVARLADANVSAATRQARQERERRAAAELAAKLVEEEWPDAKEIKAARRAEEEAKTPIPERCWALRNVAGTLSMGGPGERARARQLLEQAVQLKQQFAGAPDHPGVLPELLPLAALLSSVPDWERDAGGVSALILRALNAVAADYQRQGDAVSAAILLEAALRRFEEAAGVRHPSVKATMRAADAALDTLSAEQRAAVAEARPQAEATISRLVAGLTDELGAYQQGSPVSKVERWASEGAAGVIGPLH</sequence>
<dbReference type="Gene3D" id="1.25.40.10">
    <property type="entry name" value="Tetratricopeptide repeat domain"/>
    <property type="match status" value="1"/>
</dbReference>
<proteinExistence type="predicted"/>
<reference evidence="3 4" key="1">
    <citation type="journal article" date="2018" name="Plant J.">
        <title>Genome sequences of Chlorella sorokiniana UTEX 1602 and Micractinium conductrix SAG 241.80: implications to maltose excretion by a green alga.</title>
        <authorList>
            <person name="Arriola M.B."/>
            <person name="Velmurugan N."/>
            <person name="Zhang Y."/>
            <person name="Plunkett M.H."/>
            <person name="Hondzo H."/>
            <person name="Barney B.M."/>
        </authorList>
    </citation>
    <scope>NUCLEOTIDE SEQUENCE [LARGE SCALE GENOMIC DNA]</scope>
    <source>
        <strain evidence="4">UTEX 1602</strain>
    </source>
</reference>
<evidence type="ECO:0000256" key="1">
    <source>
        <dbReference type="SAM" id="Coils"/>
    </source>
</evidence>
<feature type="coiled-coil region" evidence="1">
    <location>
        <begin position="503"/>
        <end position="530"/>
    </location>
</feature>
<evidence type="ECO:0000256" key="2">
    <source>
        <dbReference type="SAM" id="MobiDB-lite"/>
    </source>
</evidence>
<dbReference type="OrthoDB" id="552019at2759"/>
<keyword evidence="1" id="KW-0175">Coiled coil</keyword>
<name>A0A2P6TKS0_CHLSO</name>
<keyword evidence="4" id="KW-1185">Reference proteome</keyword>
<feature type="region of interest" description="Disordered" evidence="2">
    <location>
        <begin position="167"/>
        <end position="190"/>
    </location>
</feature>
<dbReference type="EMBL" id="LHPG02000012">
    <property type="protein sequence ID" value="PRW44890.1"/>
    <property type="molecule type" value="Genomic_DNA"/>
</dbReference>
<organism evidence="3 4">
    <name type="scientific">Chlorella sorokiniana</name>
    <name type="common">Freshwater green alga</name>
    <dbReference type="NCBI Taxonomy" id="3076"/>
    <lineage>
        <taxon>Eukaryota</taxon>
        <taxon>Viridiplantae</taxon>
        <taxon>Chlorophyta</taxon>
        <taxon>core chlorophytes</taxon>
        <taxon>Trebouxiophyceae</taxon>
        <taxon>Chlorellales</taxon>
        <taxon>Chlorellaceae</taxon>
        <taxon>Chlorella clade</taxon>
        <taxon>Chlorella</taxon>
    </lineage>
</organism>
<dbReference type="InterPro" id="IPR011990">
    <property type="entry name" value="TPR-like_helical_dom_sf"/>
</dbReference>
<gene>
    <name evidence="3" type="ORF">C2E21_6499</name>
</gene>
<accession>A0A2P6TKS0</accession>